<dbReference type="AlphaFoldDB" id="X1UL79"/>
<name>X1UL79_9ZZZZ</name>
<dbReference type="EMBL" id="BARW01027643">
    <property type="protein sequence ID" value="GAJ04352.1"/>
    <property type="molecule type" value="Genomic_DNA"/>
</dbReference>
<sequence>RLSKSIYFTSNEDKIWFKILSNSDTSISVTIFSHRFTQINTDFVYDNKRKISA</sequence>
<feature type="non-terminal residue" evidence="1">
    <location>
        <position position="1"/>
    </location>
</feature>
<comment type="caution">
    <text evidence="1">The sequence shown here is derived from an EMBL/GenBank/DDBJ whole genome shotgun (WGS) entry which is preliminary data.</text>
</comment>
<proteinExistence type="predicted"/>
<gene>
    <name evidence="1" type="ORF">S12H4_44808</name>
</gene>
<organism evidence="1">
    <name type="scientific">marine sediment metagenome</name>
    <dbReference type="NCBI Taxonomy" id="412755"/>
    <lineage>
        <taxon>unclassified sequences</taxon>
        <taxon>metagenomes</taxon>
        <taxon>ecological metagenomes</taxon>
    </lineage>
</organism>
<evidence type="ECO:0000313" key="1">
    <source>
        <dbReference type="EMBL" id="GAJ04352.1"/>
    </source>
</evidence>
<accession>X1UL79</accession>
<reference evidence="1" key="1">
    <citation type="journal article" date="2014" name="Front. Microbiol.">
        <title>High frequency of phylogenetically diverse reductive dehalogenase-homologous genes in deep subseafloor sedimentary metagenomes.</title>
        <authorList>
            <person name="Kawai M."/>
            <person name="Futagami T."/>
            <person name="Toyoda A."/>
            <person name="Takaki Y."/>
            <person name="Nishi S."/>
            <person name="Hori S."/>
            <person name="Arai W."/>
            <person name="Tsubouchi T."/>
            <person name="Morono Y."/>
            <person name="Uchiyama I."/>
            <person name="Ito T."/>
            <person name="Fujiyama A."/>
            <person name="Inagaki F."/>
            <person name="Takami H."/>
        </authorList>
    </citation>
    <scope>NUCLEOTIDE SEQUENCE</scope>
    <source>
        <strain evidence="1">Expedition CK06-06</strain>
    </source>
</reference>
<protein>
    <submittedName>
        <fullName evidence="1">Uncharacterized protein</fullName>
    </submittedName>
</protein>